<evidence type="ECO:0000256" key="4">
    <source>
        <dbReference type="ARBA" id="ARBA00022989"/>
    </source>
</evidence>
<sequence>MNDLWLSLPAFAQDLLILVALLLPAILTGAVLCAGFAPGPLVRAMIGRFRWVSLAFVLLIAVSVGMGTGLTSQERSLRTGLAAAADKFDIIVARPGSEITALLAAVYLQPSDIGLIGGEAYDRVATHPRAEIAAPLAFGDSFRGAPIVGTTEDFALYLADGALAEGRMWQDVPEALAGARSGLSVGDIVVPSHGHGAAADSEAHAGVEIVVTGLLPPSGSPWDTAILVPVEQVWETHGLVNGHAIGETHLGPPFDPESFPGTPAIVVHAADLASAYGLRQTFDNQDDTMAFFPGAVLTRLYAIMGDVRRAMSLMAVTTQALVAASILLGLFILSRLFRRQVALLRALGAPSRFILAVVWCFGAALILAGALIGLALGVAAAQVLSAIVAARTDVAMAAGIGWPELHLVAGFLSLVSLVALLPAWAVLRQPVAASLRG</sequence>
<keyword evidence="2" id="KW-1003">Cell membrane</keyword>
<evidence type="ECO:0000259" key="7">
    <source>
        <dbReference type="Pfam" id="PF02687"/>
    </source>
</evidence>
<feature type="transmembrane region" description="Helical" evidence="6">
    <location>
        <begin position="354"/>
        <end position="387"/>
    </location>
</feature>
<protein>
    <submittedName>
        <fullName evidence="8">FtsX-like permease family protein</fullName>
    </submittedName>
</protein>
<feature type="domain" description="ABC3 transporter permease C-terminal" evidence="7">
    <location>
        <begin position="320"/>
        <end position="428"/>
    </location>
</feature>
<evidence type="ECO:0000256" key="3">
    <source>
        <dbReference type="ARBA" id="ARBA00022692"/>
    </source>
</evidence>
<evidence type="ECO:0000313" key="9">
    <source>
        <dbReference type="Proteomes" id="UP001265259"/>
    </source>
</evidence>
<comment type="caution">
    <text evidence="8">The sequence shown here is derived from an EMBL/GenBank/DDBJ whole genome shotgun (WGS) entry which is preliminary data.</text>
</comment>
<reference evidence="8 9" key="1">
    <citation type="submission" date="2023-09" db="EMBL/GenBank/DDBJ databases">
        <authorList>
            <person name="Rey-Velasco X."/>
        </authorList>
    </citation>
    <scope>NUCLEOTIDE SEQUENCE [LARGE SCALE GENOMIC DNA]</scope>
    <source>
        <strain evidence="8 9">F158</strain>
    </source>
</reference>
<organism evidence="8 9">
    <name type="scientific">Tropicimonas omnivorans</name>
    <dbReference type="NCBI Taxonomy" id="3075590"/>
    <lineage>
        <taxon>Bacteria</taxon>
        <taxon>Pseudomonadati</taxon>
        <taxon>Pseudomonadota</taxon>
        <taxon>Alphaproteobacteria</taxon>
        <taxon>Rhodobacterales</taxon>
        <taxon>Roseobacteraceae</taxon>
        <taxon>Tropicimonas</taxon>
    </lineage>
</organism>
<gene>
    <name evidence="8" type="ORF">RM543_01655</name>
</gene>
<keyword evidence="4 6" id="KW-1133">Transmembrane helix</keyword>
<feature type="transmembrane region" description="Helical" evidence="6">
    <location>
        <begin position="15"/>
        <end position="37"/>
    </location>
</feature>
<dbReference type="RefSeq" id="WP_311689004.1">
    <property type="nucleotide sequence ID" value="NZ_JAVRHL010000001.1"/>
</dbReference>
<evidence type="ECO:0000313" key="8">
    <source>
        <dbReference type="EMBL" id="MDT0681374.1"/>
    </source>
</evidence>
<evidence type="ECO:0000256" key="2">
    <source>
        <dbReference type="ARBA" id="ARBA00022475"/>
    </source>
</evidence>
<evidence type="ECO:0000256" key="6">
    <source>
        <dbReference type="SAM" id="Phobius"/>
    </source>
</evidence>
<dbReference type="Pfam" id="PF02687">
    <property type="entry name" value="FtsX"/>
    <property type="match status" value="1"/>
</dbReference>
<dbReference type="InterPro" id="IPR051125">
    <property type="entry name" value="ABC-4/HrtB_transporter"/>
</dbReference>
<proteinExistence type="predicted"/>
<dbReference type="PANTHER" id="PTHR43738">
    <property type="entry name" value="ABC TRANSPORTER, MEMBRANE PROTEIN"/>
    <property type="match status" value="1"/>
</dbReference>
<dbReference type="EMBL" id="JAVRHL010000001">
    <property type="protein sequence ID" value="MDT0681374.1"/>
    <property type="molecule type" value="Genomic_DNA"/>
</dbReference>
<keyword evidence="3 6" id="KW-0812">Transmembrane</keyword>
<keyword evidence="5 6" id="KW-0472">Membrane</keyword>
<name>A0ABU3DCT7_9RHOB</name>
<comment type="subcellular location">
    <subcellularLocation>
        <location evidence="1">Cell membrane</location>
        <topology evidence="1">Multi-pass membrane protein</topology>
    </subcellularLocation>
</comment>
<evidence type="ECO:0000256" key="5">
    <source>
        <dbReference type="ARBA" id="ARBA00023136"/>
    </source>
</evidence>
<feature type="transmembrane region" description="Helical" evidence="6">
    <location>
        <begin position="310"/>
        <end position="333"/>
    </location>
</feature>
<dbReference type="Proteomes" id="UP001265259">
    <property type="component" value="Unassembled WGS sequence"/>
</dbReference>
<accession>A0ABU3DCT7</accession>
<dbReference type="PANTHER" id="PTHR43738:SF2">
    <property type="entry name" value="ABC TRANSPORTER PERMEASE"/>
    <property type="match status" value="1"/>
</dbReference>
<feature type="transmembrane region" description="Helical" evidence="6">
    <location>
        <begin position="49"/>
        <end position="70"/>
    </location>
</feature>
<feature type="transmembrane region" description="Helical" evidence="6">
    <location>
        <begin position="407"/>
        <end position="427"/>
    </location>
</feature>
<evidence type="ECO:0000256" key="1">
    <source>
        <dbReference type="ARBA" id="ARBA00004651"/>
    </source>
</evidence>
<keyword evidence="9" id="KW-1185">Reference proteome</keyword>
<dbReference type="InterPro" id="IPR003838">
    <property type="entry name" value="ABC3_permease_C"/>
</dbReference>